<organism evidence="2 3">
    <name type="scientific">Candidatus Blautia faecavium</name>
    <dbReference type="NCBI Taxonomy" id="2838487"/>
    <lineage>
        <taxon>Bacteria</taxon>
        <taxon>Bacillati</taxon>
        <taxon>Bacillota</taxon>
        <taxon>Clostridia</taxon>
        <taxon>Lachnospirales</taxon>
        <taxon>Lachnospiraceae</taxon>
        <taxon>Blautia</taxon>
    </lineage>
</organism>
<dbReference type="SUPFAM" id="SSF55486">
    <property type="entry name" value="Metalloproteases ('zincins'), catalytic domain"/>
    <property type="match status" value="1"/>
</dbReference>
<dbReference type="Gene3D" id="3.40.390.10">
    <property type="entry name" value="Collagenase (Catalytic Domain)"/>
    <property type="match status" value="1"/>
</dbReference>
<evidence type="ECO:0000313" key="2">
    <source>
        <dbReference type="EMBL" id="HJB28191.1"/>
    </source>
</evidence>
<dbReference type="GO" id="GO:0008237">
    <property type="term" value="F:metallopeptidase activity"/>
    <property type="evidence" value="ECO:0007669"/>
    <property type="project" value="InterPro"/>
</dbReference>
<reference evidence="2" key="2">
    <citation type="submission" date="2021-04" db="EMBL/GenBank/DDBJ databases">
        <authorList>
            <person name="Gilroy R."/>
        </authorList>
    </citation>
    <scope>NUCLEOTIDE SEQUENCE</scope>
    <source>
        <strain evidence="2">ChiSjej1B19-5720</strain>
    </source>
</reference>
<sequence>MQHKKLWAAAFLAIGTAMVPAASAIAGAGIFPSPIISAEISSTDVAETYPEGNAYAVCRLNIRDTPEGNVLRTMDQGEQVKVKGYEGDWAILDEGYCYGAYLADAWTKELSIESTSQECARYTGYIYGLFADLPELCADEVADYDIYLCKADEIPVGETVIGLTHTNELKKEMWVAVEGQEDVQHIFYHEAGHAVDQSHILEGKTAPSGTEDFIKAYDAEKEIIPGTHGLLEREEYFAEAFFRYMAEPEKMEQKCPATLRALDKMFYPDENPQ</sequence>
<dbReference type="AlphaFoldDB" id="A0A9D2LRE2"/>
<accession>A0A9D2LRE2</accession>
<name>A0A9D2LRE2_9FIRM</name>
<evidence type="ECO:0000313" key="3">
    <source>
        <dbReference type="Proteomes" id="UP000823842"/>
    </source>
</evidence>
<evidence type="ECO:0008006" key="4">
    <source>
        <dbReference type="Google" id="ProtNLM"/>
    </source>
</evidence>
<evidence type="ECO:0000256" key="1">
    <source>
        <dbReference type="SAM" id="SignalP"/>
    </source>
</evidence>
<keyword evidence="1" id="KW-0732">Signal</keyword>
<proteinExistence type="predicted"/>
<dbReference type="EMBL" id="DWYZ01000101">
    <property type="protein sequence ID" value="HJB28191.1"/>
    <property type="molecule type" value="Genomic_DNA"/>
</dbReference>
<gene>
    <name evidence="2" type="ORF">IAA06_05300</name>
</gene>
<protein>
    <recommendedName>
        <fullName evidence="4">SH3b domain-containing protein</fullName>
    </recommendedName>
</protein>
<reference evidence="2" key="1">
    <citation type="journal article" date="2021" name="PeerJ">
        <title>Extensive microbial diversity within the chicken gut microbiome revealed by metagenomics and culture.</title>
        <authorList>
            <person name="Gilroy R."/>
            <person name="Ravi A."/>
            <person name="Getino M."/>
            <person name="Pursley I."/>
            <person name="Horton D.L."/>
            <person name="Alikhan N.F."/>
            <person name="Baker D."/>
            <person name="Gharbi K."/>
            <person name="Hall N."/>
            <person name="Watson M."/>
            <person name="Adriaenssens E.M."/>
            <person name="Foster-Nyarko E."/>
            <person name="Jarju S."/>
            <person name="Secka A."/>
            <person name="Antonio M."/>
            <person name="Oren A."/>
            <person name="Chaudhuri R.R."/>
            <person name="La Ragione R."/>
            <person name="Hildebrand F."/>
            <person name="Pallen M.J."/>
        </authorList>
    </citation>
    <scope>NUCLEOTIDE SEQUENCE</scope>
    <source>
        <strain evidence="2">ChiSjej1B19-5720</strain>
    </source>
</reference>
<dbReference type="InterPro" id="IPR024079">
    <property type="entry name" value="MetalloPept_cat_dom_sf"/>
</dbReference>
<comment type="caution">
    <text evidence="2">The sequence shown here is derived from an EMBL/GenBank/DDBJ whole genome shotgun (WGS) entry which is preliminary data.</text>
</comment>
<dbReference type="Proteomes" id="UP000823842">
    <property type="component" value="Unassembled WGS sequence"/>
</dbReference>
<feature type="signal peptide" evidence="1">
    <location>
        <begin position="1"/>
        <end position="21"/>
    </location>
</feature>
<feature type="chain" id="PRO_5038403191" description="SH3b domain-containing protein" evidence="1">
    <location>
        <begin position="22"/>
        <end position="273"/>
    </location>
</feature>